<protein>
    <submittedName>
        <fullName evidence="1">Uncharacterized protein</fullName>
    </submittedName>
</protein>
<evidence type="ECO:0000313" key="1">
    <source>
        <dbReference type="EMBL" id="QBK86785.1"/>
    </source>
</evidence>
<reference evidence="1" key="1">
    <citation type="journal article" date="2019" name="MBio">
        <title>Virus Genomes from Deep Sea Sediments Expand the Ocean Megavirome and Support Independent Origins of Viral Gigantism.</title>
        <authorList>
            <person name="Backstrom D."/>
            <person name="Yutin N."/>
            <person name="Jorgensen S.L."/>
            <person name="Dharamshi J."/>
            <person name="Homa F."/>
            <person name="Zaremba-Niedwiedzka K."/>
            <person name="Spang A."/>
            <person name="Wolf Y.I."/>
            <person name="Koonin E.V."/>
            <person name="Ettema T.J."/>
        </authorList>
    </citation>
    <scope>NUCLEOTIDE SEQUENCE</scope>
</reference>
<sequence length="59" mass="6797">MEKWQCRQNAAIQKKMAANQNRALARVTYNHQDDSRQAWLATEKVILVHEKLVAAKCTS</sequence>
<name>A0A481YVH0_9VIRU</name>
<organism evidence="1">
    <name type="scientific">Marseillevirus LCMAC103</name>
    <dbReference type="NCBI Taxonomy" id="2506604"/>
    <lineage>
        <taxon>Viruses</taxon>
        <taxon>Varidnaviria</taxon>
        <taxon>Bamfordvirae</taxon>
        <taxon>Nucleocytoviricota</taxon>
        <taxon>Megaviricetes</taxon>
        <taxon>Pimascovirales</taxon>
        <taxon>Pimascovirales incertae sedis</taxon>
        <taxon>Marseilleviridae</taxon>
    </lineage>
</organism>
<proteinExistence type="predicted"/>
<accession>A0A481YVH0</accession>
<gene>
    <name evidence="1" type="ORF">LCMAC103_01170</name>
</gene>
<dbReference type="EMBL" id="MK500336">
    <property type="protein sequence ID" value="QBK86785.1"/>
    <property type="molecule type" value="Genomic_DNA"/>
</dbReference>